<evidence type="ECO:0000259" key="1">
    <source>
        <dbReference type="Pfam" id="PF03372"/>
    </source>
</evidence>
<dbReference type="HOGENOM" id="CLU_016428_7_0_1"/>
<accession>H2YAW2</accession>
<evidence type="ECO:0000313" key="3">
    <source>
        <dbReference type="Proteomes" id="UP000007875"/>
    </source>
</evidence>
<sequence>MSLQNFAGALATKKHCKEGVALFYKRDRFKLISVENKVLQESLENDEVNKELLERVSRNQSFKSTVTQRGSCVLLAVLQSIEDPRRHLVVANTHLYWHPRAPNIRLVQMGIVLNLVKAKVDSMLSTDGAIVTPIICGDLNSNPTSGVCDLIRDGTLPSNHADWYAGGITNYHGGDWTLSHDMSFINSCGSLSYTTYVTAFTGCLDYIFINPQQINVKQVVPHPPHNLVTMHTALPCVTSPSDHIAQVVDLEWA</sequence>
<evidence type="ECO:0000313" key="2">
    <source>
        <dbReference type="Ensembl" id="ENSCSAVP00000002460.1"/>
    </source>
</evidence>
<dbReference type="InParanoid" id="H2YAW2"/>
<dbReference type="InterPro" id="IPR036691">
    <property type="entry name" value="Endo/exonu/phosph_ase_sf"/>
</dbReference>
<dbReference type="Gene3D" id="3.60.10.10">
    <property type="entry name" value="Endonuclease/exonuclease/phosphatase"/>
    <property type="match status" value="1"/>
</dbReference>
<keyword evidence="3" id="KW-1185">Reference proteome</keyword>
<dbReference type="Ensembl" id="ENSCSAVT00000002501.1">
    <property type="protein sequence ID" value="ENSCSAVP00000002460.1"/>
    <property type="gene ID" value="ENSCSAVG00000001453.1"/>
</dbReference>
<reference evidence="2" key="2">
    <citation type="submission" date="2025-08" db="UniProtKB">
        <authorList>
            <consortium name="Ensembl"/>
        </authorList>
    </citation>
    <scope>IDENTIFICATION</scope>
</reference>
<dbReference type="AlphaFoldDB" id="H2YAW2"/>
<name>H2YAW2_CIOSA</name>
<dbReference type="GO" id="GO:0005739">
    <property type="term" value="C:mitochondrion"/>
    <property type="evidence" value="ECO:0007669"/>
    <property type="project" value="TreeGrafter"/>
</dbReference>
<reference evidence="2" key="3">
    <citation type="submission" date="2025-09" db="UniProtKB">
        <authorList>
            <consortium name="Ensembl"/>
        </authorList>
    </citation>
    <scope>IDENTIFICATION</scope>
</reference>
<reference evidence="3" key="1">
    <citation type="submission" date="2003-08" db="EMBL/GenBank/DDBJ databases">
        <authorList>
            <person name="Birren B."/>
            <person name="Nusbaum C."/>
            <person name="Abebe A."/>
            <person name="Abouelleil A."/>
            <person name="Adekoya E."/>
            <person name="Ait-zahra M."/>
            <person name="Allen N."/>
            <person name="Allen T."/>
            <person name="An P."/>
            <person name="Anderson M."/>
            <person name="Anderson S."/>
            <person name="Arachchi H."/>
            <person name="Armbruster J."/>
            <person name="Bachantsang P."/>
            <person name="Baldwin J."/>
            <person name="Barry A."/>
            <person name="Bayul T."/>
            <person name="Blitshsteyn B."/>
            <person name="Bloom T."/>
            <person name="Blye J."/>
            <person name="Boguslavskiy L."/>
            <person name="Borowsky M."/>
            <person name="Boukhgalter B."/>
            <person name="Brunache A."/>
            <person name="Butler J."/>
            <person name="Calixte N."/>
            <person name="Calvo S."/>
            <person name="Camarata J."/>
            <person name="Campo K."/>
            <person name="Chang J."/>
            <person name="Cheshatsang Y."/>
            <person name="Citroen M."/>
            <person name="Collymore A."/>
            <person name="Considine T."/>
            <person name="Cook A."/>
            <person name="Cooke P."/>
            <person name="Corum B."/>
            <person name="Cuomo C."/>
            <person name="David R."/>
            <person name="Dawoe T."/>
            <person name="Degray S."/>
            <person name="Dodge S."/>
            <person name="Dooley K."/>
            <person name="Dorje P."/>
            <person name="Dorjee K."/>
            <person name="Dorris L."/>
            <person name="Duffey N."/>
            <person name="Dupes A."/>
            <person name="Elkins T."/>
            <person name="Engels R."/>
            <person name="Erickson J."/>
            <person name="Farina A."/>
            <person name="Faro S."/>
            <person name="Ferreira P."/>
            <person name="Fischer H."/>
            <person name="Fitzgerald M."/>
            <person name="Foley K."/>
            <person name="Gage D."/>
            <person name="Galagan J."/>
            <person name="Gearin G."/>
            <person name="Gnerre S."/>
            <person name="Gnirke A."/>
            <person name="Goyette A."/>
            <person name="Graham J."/>
            <person name="Grandbois E."/>
            <person name="Gyaltsen K."/>
            <person name="Hafez N."/>
            <person name="Hagopian D."/>
            <person name="Hagos B."/>
            <person name="Hall J."/>
            <person name="Hatcher B."/>
            <person name="Heller A."/>
            <person name="Higgins H."/>
            <person name="Honan T."/>
            <person name="Horn A."/>
            <person name="Houde N."/>
            <person name="Hughes L."/>
            <person name="Hulme W."/>
            <person name="Husby E."/>
            <person name="Iliev I."/>
            <person name="Jaffe D."/>
            <person name="Jones C."/>
            <person name="Kamal M."/>
            <person name="Kamat A."/>
            <person name="Kamvysselis M."/>
            <person name="Karlsson E."/>
            <person name="Kells C."/>
            <person name="Kieu A."/>
            <person name="Kisner P."/>
            <person name="Kodira C."/>
            <person name="Kulbokas E."/>
            <person name="Labutti K."/>
            <person name="Lama D."/>
            <person name="Landers T."/>
            <person name="Leger J."/>
            <person name="Levine S."/>
            <person name="Lewis D."/>
            <person name="Lewis T."/>
            <person name="Lindblad-toh K."/>
            <person name="Liu X."/>
            <person name="Lokyitsang T."/>
            <person name="Lokyitsang Y."/>
            <person name="Lucien O."/>
            <person name="Lui A."/>
            <person name="Ma L.J."/>
            <person name="Mabbitt R."/>
            <person name="Macdonald J."/>
            <person name="Maclean C."/>
            <person name="Major J."/>
            <person name="Manning J."/>
            <person name="Marabella R."/>
            <person name="Maru K."/>
            <person name="Matthews C."/>
            <person name="Mauceli E."/>
            <person name="Mccarthy M."/>
            <person name="Mcdonough S."/>
            <person name="Mcghee T."/>
            <person name="Meldrim J."/>
            <person name="Meneus L."/>
            <person name="Mesirov J."/>
            <person name="Mihalev A."/>
            <person name="Mihova T."/>
            <person name="Mikkelsen T."/>
            <person name="Mlenga V."/>
            <person name="Moru K."/>
            <person name="Mozes J."/>
            <person name="Mulrain L."/>
            <person name="Munson G."/>
            <person name="Naylor J."/>
            <person name="Newes C."/>
            <person name="Nguyen C."/>
            <person name="Nguyen N."/>
            <person name="Nguyen T."/>
            <person name="Nicol R."/>
            <person name="Nielsen C."/>
            <person name="Nizzari M."/>
            <person name="Norbu C."/>
            <person name="Norbu N."/>
            <person name="O'donnell P."/>
            <person name="Okoawo O."/>
            <person name="O'leary S."/>
            <person name="Omotosho B."/>
            <person name="O'neill K."/>
            <person name="Osman S."/>
            <person name="Parker S."/>
            <person name="Perrin D."/>
            <person name="Phunkhang P."/>
            <person name="Piqani B."/>
            <person name="Purcell S."/>
            <person name="Rachupka T."/>
            <person name="Ramasamy U."/>
            <person name="Rameau R."/>
            <person name="Ray V."/>
            <person name="Raymond C."/>
            <person name="Retta R."/>
            <person name="Richardson S."/>
            <person name="Rise C."/>
            <person name="Rodriguez J."/>
            <person name="Rogers J."/>
            <person name="Rogov P."/>
            <person name="Rutman M."/>
            <person name="Schupbach R."/>
            <person name="Seaman C."/>
            <person name="Settipalli S."/>
            <person name="Sharpe T."/>
            <person name="Sheridan J."/>
            <person name="Sherpa N."/>
            <person name="Shi J."/>
            <person name="Smirnov S."/>
            <person name="Smith C."/>
            <person name="Sougnez C."/>
            <person name="Spencer B."/>
            <person name="Stalker J."/>
            <person name="Stange-thomann N."/>
            <person name="Stavropoulos S."/>
            <person name="Stetson K."/>
            <person name="Stone C."/>
            <person name="Stone S."/>
            <person name="Stubbs M."/>
            <person name="Talamas J."/>
            <person name="Tchuinga P."/>
            <person name="Tenzing P."/>
            <person name="Tesfaye S."/>
            <person name="Theodore J."/>
            <person name="Thoulutsang Y."/>
            <person name="Topham K."/>
            <person name="Towey S."/>
            <person name="Tsamla T."/>
            <person name="Tsomo N."/>
            <person name="Vallee D."/>
            <person name="Vassiliev H."/>
            <person name="Venkataraman V."/>
            <person name="Vinson J."/>
            <person name="Vo A."/>
            <person name="Wade C."/>
            <person name="Wang S."/>
            <person name="Wangchuk T."/>
            <person name="Wangdi T."/>
            <person name="Whittaker C."/>
            <person name="Wilkinson J."/>
            <person name="Wu Y."/>
            <person name="Wyman D."/>
            <person name="Yadav S."/>
            <person name="Yang S."/>
            <person name="Yang X."/>
            <person name="Yeager S."/>
            <person name="Yee E."/>
            <person name="Young G."/>
            <person name="Zainoun J."/>
            <person name="Zembeck L."/>
            <person name="Zimmer A."/>
            <person name="Zody M."/>
            <person name="Lander E."/>
        </authorList>
    </citation>
    <scope>NUCLEOTIDE SEQUENCE [LARGE SCALE GENOMIC DNA]</scope>
</reference>
<dbReference type="InterPro" id="IPR050410">
    <property type="entry name" value="CCR4/nocturin_mRNA_transcr"/>
</dbReference>
<organism evidence="2 3">
    <name type="scientific">Ciona savignyi</name>
    <name type="common">Pacific transparent sea squirt</name>
    <dbReference type="NCBI Taxonomy" id="51511"/>
    <lineage>
        <taxon>Eukaryota</taxon>
        <taxon>Metazoa</taxon>
        <taxon>Chordata</taxon>
        <taxon>Tunicata</taxon>
        <taxon>Ascidiacea</taxon>
        <taxon>Phlebobranchia</taxon>
        <taxon>Cionidae</taxon>
        <taxon>Ciona</taxon>
    </lineage>
</organism>
<dbReference type="OMA" id="HCKEGVA"/>
<dbReference type="PANTHER" id="PTHR12121:SF37">
    <property type="entry name" value="2',5'-PHOSPHODIESTERASE 12"/>
    <property type="match status" value="1"/>
</dbReference>
<dbReference type="eggNOG" id="KOG0620">
    <property type="taxonomic scope" value="Eukaryota"/>
</dbReference>
<dbReference type="FunCoup" id="H2YAW2">
    <property type="interactions" value="504"/>
</dbReference>
<dbReference type="SUPFAM" id="SSF56219">
    <property type="entry name" value="DNase I-like"/>
    <property type="match status" value="1"/>
</dbReference>
<feature type="domain" description="Endonuclease/exonuclease/phosphatase" evidence="1">
    <location>
        <begin position="78"/>
        <end position="243"/>
    </location>
</feature>
<dbReference type="InterPro" id="IPR005135">
    <property type="entry name" value="Endo/exonuclease/phosphatase"/>
</dbReference>
<dbReference type="Pfam" id="PF03372">
    <property type="entry name" value="Exo_endo_phos"/>
    <property type="match status" value="1"/>
</dbReference>
<dbReference type="Proteomes" id="UP000007875">
    <property type="component" value="Unassembled WGS sequence"/>
</dbReference>
<dbReference type="GO" id="GO:0000288">
    <property type="term" value="P:nuclear-transcribed mRNA catabolic process, deadenylation-dependent decay"/>
    <property type="evidence" value="ECO:0007669"/>
    <property type="project" value="TreeGrafter"/>
</dbReference>
<proteinExistence type="predicted"/>
<dbReference type="GeneTree" id="ENSGT00940000157205"/>
<dbReference type="PANTHER" id="PTHR12121">
    <property type="entry name" value="CARBON CATABOLITE REPRESSOR PROTEIN 4"/>
    <property type="match status" value="1"/>
</dbReference>
<dbReference type="STRING" id="51511.ENSCSAVP00000002460"/>
<dbReference type="GO" id="GO:0000175">
    <property type="term" value="F:3'-5'-RNA exonuclease activity"/>
    <property type="evidence" value="ECO:0007669"/>
    <property type="project" value="TreeGrafter"/>
</dbReference>
<protein>
    <recommendedName>
        <fullName evidence="1">Endonuclease/exonuclease/phosphatase domain-containing protein</fullName>
    </recommendedName>
</protein>